<evidence type="ECO:0000313" key="2">
    <source>
        <dbReference type="EMBL" id="MDO7869370.1"/>
    </source>
</evidence>
<name>A0ABT9B4P6_9ACTN</name>
<sequence>MATYVLVHGFWLGGDSWDAVLPPLEAAGHDVVALSLPASPGTTFAEHLAAVTDAIRTASGPVVLVGSSAAGKHVLAASGELPERILATVYVDALPQPTTTSDEHDGDVIAFDWDLLTEQEQRDLTDEQRAWIEQTAVSYPAQVTRDGWELDPRAYEVPALVVGTGFDEATLGEWRRQWPASFTVIDALADLRWAWLPTSHWPQLTRPAELAGLLLATVPA</sequence>
<gene>
    <name evidence="2" type="ORF">Q5722_13440</name>
</gene>
<dbReference type="PANTHER" id="PTHR37017">
    <property type="entry name" value="AB HYDROLASE-1 DOMAIN-CONTAINING PROTEIN-RELATED"/>
    <property type="match status" value="1"/>
</dbReference>
<feature type="domain" description="AB hydrolase-1" evidence="1">
    <location>
        <begin position="5"/>
        <end position="211"/>
    </location>
</feature>
<comment type="caution">
    <text evidence="2">The sequence shown here is derived from an EMBL/GenBank/DDBJ whole genome shotgun (WGS) entry which is preliminary data.</text>
</comment>
<organism evidence="2 3">
    <name type="scientific">Nocardioides jiangxiensis</name>
    <dbReference type="NCBI Taxonomy" id="3064524"/>
    <lineage>
        <taxon>Bacteria</taxon>
        <taxon>Bacillati</taxon>
        <taxon>Actinomycetota</taxon>
        <taxon>Actinomycetes</taxon>
        <taxon>Propionibacteriales</taxon>
        <taxon>Nocardioidaceae</taxon>
        <taxon>Nocardioides</taxon>
    </lineage>
</organism>
<dbReference type="InterPro" id="IPR052897">
    <property type="entry name" value="Sec-Metab_Biosynth_Hydrolase"/>
</dbReference>
<accession>A0ABT9B4P6</accession>
<dbReference type="GO" id="GO:0016787">
    <property type="term" value="F:hydrolase activity"/>
    <property type="evidence" value="ECO:0007669"/>
    <property type="project" value="UniProtKB-KW"/>
</dbReference>
<protein>
    <submittedName>
        <fullName evidence="2">Alpha/beta fold hydrolase</fullName>
    </submittedName>
</protein>
<dbReference type="PANTHER" id="PTHR37017:SF11">
    <property type="entry name" value="ESTERASE_LIPASE_THIOESTERASE DOMAIN-CONTAINING PROTEIN"/>
    <property type="match status" value="1"/>
</dbReference>
<keyword evidence="3" id="KW-1185">Reference proteome</keyword>
<dbReference type="Pfam" id="PF12697">
    <property type="entry name" value="Abhydrolase_6"/>
    <property type="match status" value="1"/>
</dbReference>
<reference evidence="2 3" key="1">
    <citation type="submission" date="2023-07" db="EMBL/GenBank/DDBJ databases">
        <title>Nocardioides sp. nov WY-20 isolated from soil.</title>
        <authorList>
            <person name="Liu B."/>
            <person name="Wan Y."/>
        </authorList>
    </citation>
    <scope>NUCLEOTIDE SEQUENCE [LARGE SCALE GENOMIC DNA]</scope>
    <source>
        <strain evidence="2 3">WY-20</strain>
    </source>
</reference>
<dbReference type="InterPro" id="IPR000073">
    <property type="entry name" value="AB_hydrolase_1"/>
</dbReference>
<dbReference type="Proteomes" id="UP001233314">
    <property type="component" value="Unassembled WGS sequence"/>
</dbReference>
<dbReference type="InterPro" id="IPR029058">
    <property type="entry name" value="AB_hydrolase_fold"/>
</dbReference>
<keyword evidence="2" id="KW-0378">Hydrolase</keyword>
<dbReference type="RefSeq" id="WP_305028767.1">
    <property type="nucleotide sequence ID" value="NZ_JAUQTA010000002.1"/>
</dbReference>
<dbReference type="EMBL" id="JAUQTA010000002">
    <property type="protein sequence ID" value="MDO7869370.1"/>
    <property type="molecule type" value="Genomic_DNA"/>
</dbReference>
<dbReference type="SUPFAM" id="SSF53474">
    <property type="entry name" value="alpha/beta-Hydrolases"/>
    <property type="match status" value="1"/>
</dbReference>
<evidence type="ECO:0000313" key="3">
    <source>
        <dbReference type="Proteomes" id="UP001233314"/>
    </source>
</evidence>
<dbReference type="Gene3D" id="3.40.50.1820">
    <property type="entry name" value="alpha/beta hydrolase"/>
    <property type="match status" value="1"/>
</dbReference>
<evidence type="ECO:0000259" key="1">
    <source>
        <dbReference type="Pfam" id="PF12697"/>
    </source>
</evidence>
<proteinExistence type="predicted"/>